<comment type="caution">
    <text evidence="3">The sequence shown here is derived from an EMBL/GenBank/DDBJ whole genome shotgun (WGS) entry which is preliminary data.</text>
</comment>
<feature type="coiled-coil region" evidence="1">
    <location>
        <begin position="23"/>
        <end position="50"/>
    </location>
</feature>
<sequence length="489" mass="54237">MQSSCIKKIICLFILLLFTKTAMSSDSDRIRKLEKRIAALEKKERKMEKRKPLDPVLALPQVNVRDKYDTAPIYNQDLAILKMRQEYYNKLKQSHIQPLPYPRIELGGSIIGLGTVRKPPKVPPRNGKTQSDLNLSGANLNLTAEIMDSLFGTMRISYNPNSAEKFDETVITTRVANSSIFLNTAFLTWGNLNRFPLYLSGGQMFLPFGEYGSSLLFAPLSARIGRFRERPILLGFQQPGTKNGFNASIFVFQGDAFTSQKNGVINNAGANLGYVLENSYFKFSTGISYVQNIADSGGMQNTGASTIVTDAGEYVDNEFLDFEGARNRRGGFLAFRGFGARELLVHTVPAYDTRAKLRIDPLHLAFYGEIVQTTRPFAFENLSYNDFGARPSAWNSEVSVNFTLFDKKTSITVGYGESAEALALNLPKSTIGVSLNIRVQKYVSLSVGHQYDKAYPLGDNASGQLLPVASTRFLGTTTKTTTAQVNARF</sequence>
<reference evidence="3" key="1">
    <citation type="submission" date="2021-11" db="EMBL/GenBank/DDBJ databases">
        <title>Legionella maioricencis sp. nov., a new species isolated from hot water samples in Mallorca.</title>
        <authorList>
            <person name="Crespi S."/>
            <person name="Drasar V."/>
            <person name="Salva-Serra F."/>
            <person name="Jaen-Luchoro D."/>
            <person name="Pineiro-Iglesias B."/>
            <person name="Aliaga F."/>
            <person name="Fernandez-Juarez V."/>
            <person name="Coll G."/>
            <person name="Moore E.R.B."/>
            <person name="Bennasar-Figueras A."/>
        </authorList>
    </citation>
    <scope>NUCLEOTIDE SEQUENCE</scope>
    <source>
        <strain evidence="3">HCPI-6</strain>
    </source>
</reference>
<feature type="chain" id="PRO_5040805798" evidence="2">
    <location>
        <begin position="25"/>
        <end position="489"/>
    </location>
</feature>
<proteinExistence type="predicted"/>
<dbReference type="EMBL" id="JAJKBJ010000018">
    <property type="protein sequence ID" value="MCL9685047.1"/>
    <property type="molecule type" value="Genomic_DNA"/>
</dbReference>
<feature type="signal peptide" evidence="2">
    <location>
        <begin position="1"/>
        <end position="24"/>
    </location>
</feature>
<dbReference type="Proteomes" id="UP001139721">
    <property type="component" value="Unassembled WGS sequence"/>
</dbReference>
<organism evidence="3 4">
    <name type="scientific">Legionella maioricensis</name>
    <dbReference type="NCBI Taxonomy" id="2896528"/>
    <lineage>
        <taxon>Bacteria</taxon>
        <taxon>Pseudomonadati</taxon>
        <taxon>Pseudomonadota</taxon>
        <taxon>Gammaproteobacteria</taxon>
        <taxon>Legionellales</taxon>
        <taxon>Legionellaceae</taxon>
        <taxon>Legionella</taxon>
    </lineage>
</organism>
<accession>A0A9X2D3P7</accession>
<keyword evidence="4" id="KW-1185">Reference proteome</keyword>
<evidence type="ECO:0000256" key="1">
    <source>
        <dbReference type="SAM" id="Coils"/>
    </source>
</evidence>
<protein>
    <submittedName>
        <fullName evidence="3">LbtU family siderophore porin</fullName>
    </submittedName>
</protein>
<keyword evidence="2" id="KW-0732">Signal</keyword>
<dbReference type="AlphaFoldDB" id="A0A9X2D3P7"/>
<dbReference type="NCBIfam" id="NF033652">
    <property type="entry name" value="LbtU_sider_porin"/>
    <property type="match status" value="1"/>
</dbReference>
<gene>
    <name evidence="3" type="ORF">LOX96_13145</name>
</gene>
<dbReference type="RefSeq" id="WP_250422621.1">
    <property type="nucleotide sequence ID" value="NZ_JAJKBJ010000018.1"/>
</dbReference>
<keyword evidence="1" id="KW-0175">Coiled coil</keyword>
<evidence type="ECO:0000313" key="3">
    <source>
        <dbReference type="EMBL" id="MCL9685047.1"/>
    </source>
</evidence>
<evidence type="ECO:0000256" key="2">
    <source>
        <dbReference type="SAM" id="SignalP"/>
    </source>
</evidence>
<evidence type="ECO:0000313" key="4">
    <source>
        <dbReference type="Proteomes" id="UP001139721"/>
    </source>
</evidence>
<name>A0A9X2D3P7_9GAMM</name>